<dbReference type="SUPFAM" id="SSF52499">
    <property type="entry name" value="Isochorismatase-like hydrolases"/>
    <property type="match status" value="1"/>
</dbReference>
<accession>A0A382G473</accession>
<evidence type="ECO:0000313" key="3">
    <source>
        <dbReference type="EMBL" id="SVB70068.1"/>
    </source>
</evidence>
<dbReference type="GO" id="GO:0016787">
    <property type="term" value="F:hydrolase activity"/>
    <property type="evidence" value="ECO:0007669"/>
    <property type="project" value="UniProtKB-KW"/>
</dbReference>
<organism evidence="3">
    <name type="scientific">marine metagenome</name>
    <dbReference type="NCBI Taxonomy" id="408172"/>
    <lineage>
        <taxon>unclassified sequences</taxon>
        <taxon>metagenomes</taxon>
        <taxon>ecological metagenomes</taxon>
    </lineage>
</organism>
<sequence length="177" mass="19076">MSDHDAILEAKLRVIDETHRYVSGKSALLIIDMQHGFIDEGASLEVAAARDIIPNLSKLIEAFREASSPVVFTEFVYAENVPCLRGDPFGIEHLASEGSPGFGSKSSNCLIGYNAGVGVESAGTIPALQPRPEELVIRGHTYDKFYGTPLDLALRSQDISHLFVTGITTDVCVNATL</sequence>
<dbReference type="PANTHER" id="PTHR43540">
    <property type="entry name" value="PEROXYUREIDOACRYLATE/UREIDOACRYLATE AMIDOHYDROLASE-RELATED"/>
    <property type="match status" value="1"/>
</dbReference>
<dbReference type="InterPro" id="IPR036380">
    <property type="entry name" value="Isochorismatase-like_sf"/>
</dbReference>
<name>A0A382G473_9ZZZZ</name>
<dbReference type="PANTHER" id="PTHR43540:SF6">
    <property type="entry name" value="ISOCHORISMATASE-LIKE DOMAIN-CONTAINING PROTEIN"/>
    <property type="match status" value="1"/>
</dbReference>
<dbReference type="EMBL" id="UINC01053493">
    <property type="protein sequence ID" value="SVB70068.1"/>
    <property type="molecule type" value="Genomic_DNA"/>
</dbReference>
<protein>
    <recommendedName>
        <fullName evidence="2">Isochorismatase-like domain-containing protein</fullName>
    </recommendedName>
</protein>
<dbReference type="InterPro" id="IPR000868">
    <property type="entry name" value="Isochorismatase-like_dom"/>
</dbReference>
<dbReference type="Pfam" id="PF00857">
    <property type="entry name" value="Isochorismatase"/>
    <property type="match status" value="1"/>
</dbReference>
<dbReference type="Gene3D" id="3.40.50.850">
    <property type="entry name" value="Isochorismatase-like"/>
    <property type="match status" value="1"/>
</dbReference>
<gene>
    <name evidence="3" type="ORF">METZ01_LOCUS222922</name>
</gene>
<feature type="non-terminal residue" evidence="3">
    <location>
        <position position="177"/>
    </location>
</feature>
<dbReference type="CDD" id="cd00431">
    <property type="entry name" value="cysteine_hydrolases"/>
    <property type="match status" value="1"/>
</dbReference>
<dbReference type="AlphaFoldDB" id="A0A382G473"/>
<reference evidence="3" key="1">
    <citation type="submission" date="2018-05" db="EMBL/GenBank/DDBJ databases">
        <authorList>
            <person name="Lanie J.A."/>
            <person name="Ng W.-L."/>
            <person name="Kazmierczak K.M."/>
            <person name="Andrzejewski T.M."/>
            <person name="Davidsen T.M."/>
            <person name="Wayne K.J."/>
            <person name="Tettelin H."/>
            <person name="Glass J.I."/>
            <person name="Rusch D."/>
            <person name="Podicherti R."/>
            <person name="Tsui H.-C.T."/>
            <person name="Winkler M.E."/>
        </authorList>
    </citation>
    <scope>NUCLEOTIDE SEQUENCE</scope>
</reference>
<feature type="domain" description="Isochorismatase-like" evidence="2">
    <location>
        <begin position="26"/>
        <end position="176"/>
    </location>
</feature>
<evidence type="ECO:0000259" key="2">
    <source>
        <dbReference type="Pfam" id="PF00857"/>
    </source>
</evidence>
<evidence type="ECO:0000256" key="1">
    <source>
        <dbReference type="ARBA" id="ARBA00022801"/>
    </source>
</evidence>
<proteinExistence type="predicted"/>
<dbReference type="InterPro" id="IPR050272">
    <property type="entry name" value="Isochorismatase-like_hydrls"/>
</dbReference>
<keyword evidence="1" id="KW-0378">Hydrolase</keyword>